<evidence type="ECO:0000256" key="3">
    <source>
        <dbReference type="ARBA" id="ARBA00009595"/>
    </source>
</evidence>
<organism evidence="11 12">
    <name type="scientific">Corynebacterium stercoris</name>
    <dbReference type="NCBI Taxonomy" id="2943490"/>
    <lineage>
        <taxon>Bacteria</taxon>
        <taxon>Bacillati</taxon>
        <taxon>Actinomycetota</taxon>
        <taxon>Actinomycetes</taxon>
        <taxon>Mycobacteriales</taxon>
        <taxon>Corynebacteriaceae</taxon>
        <taxon>Corynebacterium</taxon>
    </lineage>
</organism>
<name>A0ABT1G4E0_9CORY</name>
<evidence type="ECO:0000256" key="1">
    <source>
        <dbReference type="ARBA" id="ARBA00001946"/>
    </source>
</evidence>
<evidence type="ECO:0000313" key="12">
    <source>
        <dbReference type="Proteomes" id="UP001204000"/>
    </source>
</evidence>
<keyword evidence="6" id="KW-0378">Hydrolase</keyword>
<comment type="cofactor">
    <cofactor evidence="2">
        <name>Zn(2+)</name>
        <dbReference type="ChEBI" id="CHEBI:29105"/>
    </cofactor>
</comment>
<evidence type="ECO:0000256" key="7">
    <source>
        <dbReference type="ARBA" id="ARBA00022842"/>
    </source>
</evidence>
<dbReference type="SUPFAM" id="SSF55811">
    <property type="entry name" value="Nudix"/>
    <property type="match status" value="1"/>
</dbReference>
<dbReference type="Pfam" id="PF00293">
    <property type="entry name" value="NUDIX"/>
    <property type="match status" value="1"/>
</dbReference>
<evidence type="ECO:0000313" key="11">
    <source>
        <dbReference type="EMBL" id="MCP1387943.1"/>
    </source>
</evidence>
<keyword evidence="5" id="KW-0479">Metal-binding</keyword>
<dbReference type="EMBL" id="JAMFTQ010000007">
    <property type="protein sequence ID" value="MCP1387943.1"/>
    <property type="molecule type" value="Genomic_DNA"/>
</dbReference>
<comment type="similarity">
    <text evidence="3">Belongs to the Nudix hydrolase family. NudC subfamily.</text>
</comment>
<comment type="cofactor">
    <cofactor evidence="1">
        <name>Mg(2+)</name>
        <dbReference type="ChEBI" id="CHEBI:18420"/>
    </cofactor>
</comment>
<dbReference type="EC" id="3.6.1.22" evidence="4"/>
<dbReference type="InterPro" id="IPR020084">
    <property type="entry name" value="NUDIX_hydrolase_CS"/>
</dbReference>
<dbReference type="PANTHER" id="PTHR42904:SF6">
    <property type="entry name" value="NAD-CAPPED RNA HYDROLASE NUDT12"/>
    <property type="match status" value="1"/>
</dbReference>
<dbReference type="InterPro" id="IPR049734">
    <property type="entry name" value="NudC-like_C"/>
</dbReference>
<dbReference type="PROSITE" id="PS51462">
    <property type="entry name" value="NUDIX"/>
    <property type="match status" value="1"/>
</dbReference>
<dbReference type="CDD" id="cd03429">
    <property type="entry name" value="NUDIX_NADH_pyrophosphatase_Nudt13"/>
    <property type="match status" value="1"/>
</dbReference>
<evidence type="ECO:0000256" key="8">
    <source>
        <dbReference type="ARBA" id="ARBA00023027"/>
    </source>
</evidence>
<dbReference type="InterPro" id="IPR000086">
    <property type="entry name" value="NUDIX_hydrolase_dom"/>
</dbReference>
<keyword evidence="8" id="KW-0520">NAD</keyword>
<dbReference type="RefSeq" id="WP_253577928.1">
    <property type="nucleotide sequence ID" value="NZ_JAMFTQ010000007.1"/>
</dbReference>
<keyword evidence="12" id="KW-1185">Reference proteome</keyword>
<dbReference type="InterPro" id="IPR015797">
    <property type="entry name" value="NUDIX_hydrolase-like_dom_sf"/>
</dbReference>
<dbReference type="Proteomes" id="UP001204000">
    <property type="component" value="Unassembled WGS sequence"/>
</dbReference>
<evidence type="ECO:0000256" key="9">
    <source>
        <dbReference type="ARBA" id="ARBA00023679"/>
    </source>
</evidence>
<sequence>MFLLIDADNAFPLTPAGEPKLFDVCPHPTTTRITLPDGTVAARLERVRAAELVEYTGDARSHAGHPQVARAVALLRARERERFDPADGSPLTWDDAGAQAHGASGRPIFPRIDPSVIGVVQNADGSAILLGENARRPGYFTCIAGYVDVGETAEAAFAREVMEETGRRIHDVRYVCSQPWALSGALMLGFTARTSDVEPQSATDGELTRIIWASREDLAGLTLAREGTIARDLIARWARGDLAGGN</sequence>
<dbReference type="Gene3D" id="3.90.79.10">
    <property type="entry name" value="Nucleoside Triphosphate Pyrophosphohydrolase"/>
    <property type="match status" value="1"/>
</dbReference>
<dbReference type="InterPro" id="IPR050241">
    <property type="entry name" value="NAD-cap_RNA_hydrolase_NudC"/>
</dbReference>
<accession>A0ABT1G4E0</accession>
<reference evidence="11" key="1">
    <citation type="submission" date="2022-05" db="EMBL/GenBank/DDBJ databases">
        <title>Corynebacterium sp. TA-R-1 sp. nov., isolated from human feces.</title>
        <authorList>
            <person name="Shamsuzzaman M."/>
            <person name="Dahal R.H."/>
        </authorList>
    </citation>
    <scope>NUCLEOTIDE SEQUENCE</scope>
    <source>
        <strain evidence="11">TA-R-1</strain>
    </source>
</reference>
<comment type="caution">
    <text evidence="11">The sequence shown here is derived from an EMBL/GenBank/DDBJ whole genome shotgun (WGS) entry which is preliminary data.</text>
</comment>
<protein>
    <recommendedName>
        <fullName evidence="4">NAD(+) diphosphatase</fullName>
        <ecNumber evidence="4">3.6.1.22</ecNumber>
    </recommendedName>
</protein>
<comment type="catalytic activity">
    <reaction evidence="9">
        <text>a 5'-end NAD(+)-phospho-ribonucleoside in mRNA + H2O = a 5'-end phospho-adenosine-phospho-ribonucleoside in mRNA + beta-nicotinamide D-ribonucleotide + 2 H(+)</text>
        <dbReference type="Rhea" id="RHEA:60876"/>
        <dbReference type="Rhea" id="RHEA-COMP:15698"/>
        <dbReference type="Rhea" id="RHEA-COMP:15719"/>
        <dbReference type="ChEBI" id="CHEBI:14649"/>
        <dbReference type="ChEBI" id="CHEBI:15377"/>
        <dbReference type="ChEBI" id="CHEBI:15378"/>
        <dbReference type="ChEBI" id="CHEBI:144029"/>
        <dbReference type="ChEBI" id="CHEBI:144051"/>
    </reaction>
    <physiologicalReaction direction="left-to-right" evidence="9">
        <dbReference type="Rhea" id="RHEA:60877"/>
    </physiologicalReaction>
</comment>
<gene>
    <name evidence="11" type="ORF">M5J20_07035</name>
</gene>
<proteinExistence type="inferred from homology"/>
<evidence type="ECO:0000259" key="10">
    <source>
        <dbReference type="PROSITE" id="PS51462"/>
    </source>
</evidence>
<evidence type="ECO:0000256" key="5">
    <source>
        <dbReference type="ARBA" id="ARBA00022723"/>
    </source>
</evidence>
<evidence type="ECO:0000256" key="2">
    <source>
        <dbReference type="ARBA" id="ARBA00001947"/>
    </source>
</evidence>
<evidence type="ECO:0000256" key="6">
    <source>
        <dbReference type="ARBA" id="ARBA00022801"/>
    </source>
</evidence>
<keyword evidence="7" id="KW-0460">Magnesium</keyword>
<dbReference type="PANTHER" id="PTHR42904">
    <property type="entry name" value="NUDIX HYDROLASE, NUDC SUBFAMILY"/>
    <property type="match status" value="1"/>
</dbReference>
<evidence type="ECO:0000256" key="4">
    <source>
        <dbReference type="ARBA" id="ARBA00012381"/>
    </source>
</evidence>
<feature type="domain" description="Nudix hydrolase" evidence="10">
    <location>
        <begin position="110"/>
        <end position="235"/>
    </location>
</feature>
<dbReference type="PROSITE" id="PS00893">
    <property type="entry name" value="NUDIX_BOX"/>
    <property type="match status" value="1"/>
</dbReference>